<evidence type="ECO:0000313" key="3">
    <source>
        <dbReference type="Proteomes" id="UP000271889"/>
    </source>
</evidence>
<dbReference type="AlphaFoldDB" id="A0A3P6QKH6"/>
<organism evidence="2 3">
    <name type="scientific">Cylicostephanus goldi</name>
    <name type="common">Nematode worm</name>
    <dbReference type="NCBI Taxonomy" id="71465"/>
    <lineage>
        <taxon>Eukaryota</taxon>
        <taxon>Metazoa</taxon>
        <taxon>Ecdysozoa</taxon>
        <taxon>Nematoda</taxon>
        <taxon>Chromadorea</taxon>
        <taxon>Rhabditida</taxon>
        <taxon>Rhabditina</taxon>
        <taxon>Rhabditomorpha</taxon>
        <taxon>Strongyloidea</taxon>
        <taxon>Strongylidae</taxon>
        <taxon>Cylicostephanus</taxon>
    </lineage>
</organism>
<name>A0A3P6QKH6_CYLGO</name>
<gene>
    <name evidence="2" type="ORF">CGOC_LOCUS736</name>
</gene>
<dbReference type="Proteomes" id="UP000271889">
    <property type="component" value="Unassembled WGS sequence"/>
</dbReference>
<reference evidence="2 3" key="1">
    <citation type="submission" date="2018-11" db="EMBL/GenBank/DDBJ databases">
        <authorList>
            <consortium name="Pathogen Informatics"/>
        </authorList>
    </citation>
    <scope>NUCLEOTIDE SEQUENCE [LARGE SCALE GENOMIC DNA]</scope>
</reference>
<keyword evidence="3" id="KW-1185">Reference proteome</keyword>
<dbReference type="EMBL" id="UYRV01001129">
    <property type="protein sequence ID" value="VDK46297.1"/>
    <property type="molecule type" value="Genomic_DNA"/>
</dbReference>
<sequence length="69" mass="7951">MTMDLTSKATQANVQMMQCLPFKRLQIARLGFTTVKRSPTQRSGKRQLPHLWMPTENDLTKPLPLQQLV</sequence>
<protein>
    <submittedName>
        <fullName evidence="2">Uncharacterized protein</fullName>
    </submittedName>
</protein>
<evidence type="ECO:0000313" key="2">
    <source>
        <dbReference type="EMBL" id="VDK46297.1"/>
    </source>
</evidence>
<evidence type="ECO:0000256" key="1">
    <source>
        <dbReference type="SAM" id="MobiDB-lite"/>
    </source>
</evidence>
<feature type="region of interest" description="Disordered" evidence="1">
    <location>
        <begin position="36"/>
        <end position="55"/>
    </location>
</feature>
<accession>A0A3P6QKH6</accession>
<proteinExistence type="predicted"/>